<dbReference type="Gene3D" id="2.60.40.1180">
    <property type="entry name" value="Golgi alpha-mannosidase II"/>
    <property type="match status" value="1"/>
</dbReference>
<dbReference type="InterPro" id="IPR045857">
    <property type="entry name" value="O16G_dom_2"/>
</dbReference>
<dbReference type="Pfam" id="PF00128">
    <property type="entry name" value="Alpha-amylase"/>
    <property type="match status" value="1"/>
</dbReference>
<evidence type="ECO:0000256" key="1">
    <source>
        <dbReference type="ARBA" id="ARBA00022801"/>
    </source>
</evidence>
<dbReference type="SUPFAM" id="SSF51011">
    <property type="entry name" value="Glycosyl hydrolase domain"/>
    <property type="match status" value="1"/>
</dbReference>
<evidence type="ECO:0000313" key="4">
    <source>
        <dbReference type="EMBL" id="GAA0314515.1"/>
    </source>
</evidence>
<keyword evidence="2" id="KW-0326">Glycosidase</keyword>
<reference evidence="4 5" key="1">
    <citation type="journal article" date="2019" name="Int. J. Syst. Evol. Microbiol.">
        <title>The Global Catalogue of Microorganisms (GCM) 10K type strain sequencing project: providing services to taxonomists for standard genome sequencing and annotation.</title>
        <authorList>
            <consortium name="The Broad Institute Genomics Platform"/>
            <consortium name="The Broad Institute Genome Sequencing Center for Infectious Disease"/>
            <person name="Wu L."/>
            <person name="Ma J."/>
        </authorList>
    </citation>
    <scope>NUCLEOTIDE SEQUENCE [LARGE SCALE GENOMIC DNA]</scope>
    <source>
        <strain evidence="4 5">JCM 9731</strain>
    </source>
</reference>
<organism evidence="4 5">
    <name type="scientific">Bacillus carboniphilus</name>
    <dbReference type="NCBI Taxonomy" id="86663"/>
    <lineage>
        <taxon>Bacteria</taxon>
        <taxon>Bacillati</taxon>
        <taxon>Bacillota</taxon>
        <taxon>Bacilli</taxon>
        <taxon>Bacillales</taxon>
        <taxon>Bacillaceae</taxon>
        <taxon>Bacillus</taxon>
    </lineage>
</organism>
<dbReference type="CDD" id="cd02857">
    <property type="entry name" value="E_set_CDase_PDE_N"/>
    <property type="match status" value="1"/>
</dbReference>
<keyword evidence="1" id="KW-0378">Hydrolase</keyword>
<dbReference type="SUPFAM" id="SSF51445">
    <property type="entry name" value="(Trans)glycosidases"/>
    <property type="match status" value="1"/>
</dbReference>
<dbReference type="PANTHER" id="PTHR10357">
    <property type="entry name" value="ALPHA-AMYLASE FAMILY MEMBER"/>
    <property type="match status" value="1"/>
</dbReference>
<dbReference type="SMART" id="SM00642">
    <property type="entry name" value="Aamy"/>
    <property type="match status" value="1"/>
</dbReference>
<gene>
    <name evidence="4" type="ORF">GCM10008967_01290</name>
</gene>
<name>A0ABN0VQ74_9BACI</name>
<dbReference type="Gene3D" id="2.60.40.10">
    <property type="entry name" value="Immunoglobulins"/>
    <property type="match status" value="1"/>
</dbReference>
<sequence length="589" mass="68479">METAALFHRPTDNYAYACANGDLKLVLRTKKGDALKATLVHGDPFDWTEASPGNWEWNKSELAMTHSGSDSLFDYWTITVHPPYHRIRYAFQLYNDQESLFYCEKGIYDEPLKDNGYYFCFPFVHTSDATDVPKWVENTIWYQIFPERFANGNHNNNPEGTLEWGSEDPSPTNFFGGDLEGVLQNLDYLENLGVNGIYFTPIFKATSNHKYDTIDYFEIDPQFGTKETFKKLVDECHKRGIRIMLDAVFNHSGYYFPHFQDVLEKGEKSAYKDWFHIREFPIVQEPRPNYDTFAFTPFMPKLNTQHPEVKKYLLDVARYWVEEFDIDGWRLDVANEIDHQFWREFRAAVKEIKPDLYILGEIWHDSIAWLRGDQFDSVMNYPFQTNVLDLFARKTITPKKFMENMTTVSYLYPETINKGLFNLVGSHDTPRILTECGEDKELTKLIFTLMLTYPGTPCIYYGDEVALTGGMDPGCRKCMPWDPTEQDQDMLAHIQSMIELRTKEPLLANEGSLSWQYDAEAISFKKSTENKEVFVIINPSDKSKTVELLSGLSSPNTWKDAMNQTVVFKDTNKNRIDIPAKQFMILIVQ</sequence>
<feature type="domain" description="Glycosyl hydrolase family 13 catalytic" evidence="3">
    <location>
        <begin position="143"/>
        <end position="501"/>
    </location>
</feature>
<dbReference type="Gene3D" id="3.90.400.10">
    <property type="entry name" value="Oligo-1,6-glucosidase, Domain 2"/>
    <property type="match status" value="1"/>
</dbReference>
<protein>
    <submittedName>
        <fullName evidence="4">Alpha-glycosidase</fullName>
    </submittedName>
</protein>
<accession>A0ABN0VQ74</accession>
<dbReference type="Gene3D" id="3.20.20.80">
    <property type="entry name" value="Glycosidases"/>
    <property type="match status" value="1"/>
</dbReference>
<dbReference type="Proteomes" id="UP001500782">
    <property type="component" value="Unassembled WGS sequence"/>
</dbReference>
<dbReference type="InterPro" id="IPR006047">
    <property type="entry name" value="GH13_cat_dom"/>
</dbReference>
<evidence type="ECO:0000313" key="5">
    <source>
        <dbReference type="Proteomes" id="UP001500782"/>
    </source>
</evidence>
<dbReference type="PANTHER" id="PTHR10357:SF210">
    <property type="entry name" value="MALTODEXTRIN GLUCOSIDASE"/>
    <property type="match status" value="1"/>
</dbReference>
<dbReference type="EMBL" id="BAAADJ010000002">
    <property type="protein sequence ID" value="GAA0314515.1"/>
    <property type="molecule type" value="Genomic_DNA"/>
</dbReference>
<comment type="caution">
    <text evidence="4">The sequence shown here is derived from an EMBL/GenBank/DDBJ whole genome shotgun (WGS) entry which is preliminary data.</text>
</comment>
<dbReference type="InterPro" id="IPR013783">
    <property type="entry name" value="Ig-like_fold"/>
</dbReference>
<dbReference type="InterPro" id="IPR017853">
    <property type="entry name" value="GH"/>
</dbReference>
<evidence type="ECO:0000259" key="3">
    <source>
        <dbReference type="SMART" id="SM00642"/>
    </source>
</evidence>
<dbReference type="Pfam" id="PF02903">
    <property type="entry name" value="Alpha-amylase_N"/>
    <property type="match status" value="1"/>
</dbReference>
<dbReference type="InterPro" id="IPR013780">
    <property type="entry name" value="Glyco_hydro_b"/>
</dbReference>
<evidence type="ECO:0000256" key="2">
    <source>
        <dbReference type="ARBA" id="ARBA00023295"/>
    </source>
</evidence>
<proteinExistence type="predicted"/>
<dbReference type="CDD" id="cd11338">
    <property type="entry name" value="AmyAc_CMD"/>
    <property type="match status" value="1"/>
</dbReference>
<dbReference type="RefSeq" id="WP_343795413.1">
    <property type="nucleotide sequence ID" value="NZ_BAAADJ010000002.1"/>
</dbReference>
<dbReference type="InterPro" id="IPR004185">
    <property type="entry name" value="Glyco_hydro_13_lg-like_dom"/>
</dbReference>
<keyword evidence="5" id="KW-1185">Reference proteome</keyword>